<dbReference type="AlphaFoldDB" id="A0A5P2XAV3"/>
<keyword evidence="2" id="KW-0413">Isomerase</keyword>
<dbReference type="SUPFAM" id="SSF54427">
    <property type="entry name" value="NTF2-like"/>
    <property type="match status" value="1"/>
</dbReference>
<reference evidence="3 4" key="1">
    <citation type="submission" date="2017-09" db="EMBL/GenBank/DDBJ databases">
        <authorList>
            <person name="Lee N."/>
            <person name="Cho B.-K."/>
        </authorList>
    </citation>
    <scope>NUCLEOTIDE SEQUENCE [LARGE SCALE GENOMIC DNA]</scope>
    <source>
        <strain evidence="3 4">ATCC 27465</strain>
    </source>
</reference>
<dbReference type="RefSeq" id="WP_150513049.1">
    <property type="nucleotide sequence ID" value="NZ_BMSQ01000001.1"/>
</dbReference>
<gene>
    <name evidence="3" type="ORF">CP982_28310</name>
    <name evidence="2" type="ORF">FHS40_003612</name>
</gene>
<feature type="domain" description="DUF4440" evidence="1">
    <location>
        <begin position="21"/>
        <end position="121"/>
    </location>
</feature>
<evidence type="ECO:0000313" key="4">
    <source>
        <dbReference type="Proteomes" id="UP000326505"/>
    </source>
</evidence>
<dbReference type="EMBL" id="CP023690">
    <property type="protein sequence ID" value="QEV62133.1"/>
    <property type="molecule type" value="Genomic_DNA"/>
</dbReference>
<sequence>MSDIRNGSSLPVDPADLPYVFADAFNGRNLELLQRLFEPEALHVVRPGEISAGAKRRAVLPTVVRDRVPITVKLRQVYVVGDTALLINDYVHDGTGPDGAHVHIEGTATDVARRDADGHWRYLISNPSGTA</sequence>
<dbReference type="Proteomes" id="UP000549009">
    <property type="component" value="Unassembled WGS sequence"/>
</dbReference>
<dbReference type="Pfam" id="PF14534">
    <property type="entry name" value="DUF4440"/>
    <property type="match status" value="1"/>
</dbReference>
<evidence type="ECO:0000313" key="5">
    <source>
        <dbReference type="Proteomes" id="UP000549009"/>
    </source>
</evidence>
<accession>A0A5P2XAV3</accession>
<dbReference type="InterPro" id="IPR027843">
    <property type="entry name" value="DUF4440"/>
</dbReference>
<protein>
    <submittedName>
        <fullName evidence="2">Ketosteroid isomerase-like protein</fullName>
    </submittedName>
    <submittedName>
        <fullName evidence="3">Nuclear transport factor 2 family protein</fullName>
    </submittedName>
</protein>
<dbReference type="OrthoDB" id="7375616at2"/>
<dbReference type="Gene3D" id="3.10.450.50">
    <property type="match status" value="1"/>
</dbReference>
<name>A0A5P2XAV3_STRST</name>
<reference evidence="2 5" key="2">
    <citation type="submission" date="2020-08" db="EMBL/GenBank/DDBJ databases">
        <title>Genomic Encyclopedia of Type Strains, Phase III (KMG-III): the genomes of soil and plant-associated and newly described type strains.</title>
        <authorList>
            <person name="Whitman W."/>
        </authorList>
    </citation>
    <scope>NUCLEOTIDE SEQUENCE [LARGE SCALE GENOMIC DNA]</scope>
    <source>
        <strain evidence="2 5">CECT 3146</strain>
    </source>
</reference>
<dbReference type="KEGG" id="sspb:CP982_28310"/>
<organism evidence="3 4">
    <name type="scientific">Streptomyces spectabilis</name>
    <dbReference type="NCBI Taxonomy" id="68270"/>
    <lineage>
        <taxon>Bacteria</taxon>
        <taxon>Bacillati</taxon>
        <taxon>Actinomycetota</taxon>
        <taxon>Actinomycetes</taxon>
        <taxon>Kitasatosporales</taxon>
        <taxon>Streptomycetaceae</taxon>
        <taxon>Streptomyces</taxon>
    </lineage>
</organism>
<dbReference type="EMBL" id="JACHJD010000005">
    <property type="protein sequence ID" value="MBB5104528.1"/>
    <property type="molecule type" value="Genomic_DNA"/>
</dbReference>
<evidence type="ECO:0000259" key="1">
    <source>
        <dbReference type="Pfam" id="PF14534"/>
    </source>
</evidence>
<evidence type="ECO:0000313" key="2">
    <source>
        <dbReference type="EMBL" id="MBB5104528.1"/>
    </source>
</evidence>
<dbReference type="GO" id="GO:0016853">
    <property type="term" value="F:isomerase activity"/>
    <property type="evidence" value="ECO:0007669"/>
    <property type="project" value="UniProtKB-KW"/>
</dbReference>
<dbReference type="Proteomes" id="UP000326505">
    <property type="component" value="Chromosome"/>
</dbReference>
<evidence type="ECO:0000313" key="3">
    <source>
        <dbReference type="EMBL" id="QEV62133.1"/>
    </source>
</evidence>
<keyword evidence="5" id="KW-1185">Reference proteome</keyword>
<dbReference type="InterPro" id="IPR032710">
    <property type="entry name" value="NTF2-like_dom_sf"/>
</dbReference>
<proteinExistence type="predicted"/>